<dbReference type="GO" id="GO:0016491">
    <property type="term" value="F:oxidoreductase activity"/>
    <property type="evidence" value="ECO:0007669"/>
    <property type="project" value="UniProtKB-KW"/>
</dbReference>
<dbReference type="InterPro" id="IPR011707">
    <property type="entry name" value="Cu-oxidase-like_N"/>
</dbReference>
<evidence type="ECO:0000259" key="5">
    <source>
        <dbReference type="Pfam" id="PF00394"/>
    </source>
</evidence>
<accession>A0A5Q0LX74</accession>
<feature type="domain" description="Plastocyanin-like" evidence="6">
    <location>
        <begin position="558"/>
        <end position="673"/>
    </location>
</feature>
<dbReference type="Gene3D" id="2.60.40.420">
    <property type="entry name" value="Cupredoxins - blue copper proteins"/>
    <property type="match status" value="3"/>
</dbReference>
<evidence type="ECO:0000256" key="3">
    <source>
        <dbReference type="ARBA" id="ARBA00023002"/>
    </source>
</evidence>
<protein>
    <submittedName>
        <fullName evidence="8">Copper resistance system multicopper oxidase</fullName>
    </submittedName>
</protein>
<dbReference type="AlphaFoldDB" id="A0A5Q0LX74"/>
<evidence type="ECO:0000313" key="8">
    <source>
        <dbReference type="EMBL" id="QFZ81951.1"/>
    </source>
</evidence>
<proteinExistence type="predicted"/>
<dbReference type="InterPro" id="IPR008972">
    <property type="entry name" value="Cupredoxin"/>
</dbReference>
<dbReference type="Pfam" id="PF07731">
    <property type="entry name" value="Cu-oxidase_2"/>
    <property type="match status" value="1"/>
</dbReference>
<dbReference type="InterPro" id="IPR034282">
    <property type="entry name" value="CuRO_2_CopA"/>
</dbReference>
<organism evidence="8 9">
    <name type="scientific">Variovorax paradoxus</name>
    <dbReference type="NCBI Taxonomy" id="34073"/>
    <lineage>
        <taxon>Bacteria</taxon>
        <taxon>Pseudomonadati</taxon>
        <taxon>Pseudomonadota</taxon>
        <taxon>Betaproteobacteria</taxon>
        <taxon>Burkholderiales</taxon>
        <taxon>Comamonadaceae</taxon>
        <taxon>Variovorax</taxon>
    </lineage>
</organism>
<dbReference type="InterPro" id="IPR034279">
    <property type="entry name" value="CuRO_3_CopA"/>
</dbReference>
<keyword evidence="2" id="KW-0479">Metal-binding</keyword>
<dbReference type="PANTHER" id="PTHR11709:SF394">
    <property type="entry name" value="FI03373P-RELATED"/>
    <property type="match status" value="1"/>
</dbReference>
<dbReference type="InterPro" id="IPR002355">
    <property type="entry name" value="Cu_oxidase_Cu_BS"/>
</dbReference>
<evidence type="ECO:0000259" key="7">
    <source>
        <dbReference type="Pfam" id="PF07732"/>
    </source>
</evidence>
<dbReference type="InterPro" id="IPR011706">
    <property type="entry name" value="Cu-oxidase_C"/>
</dbReference>
<gene>
    <name evidence="8" type="ORF">GFK26_03850</name>
</gene>
<dbReference type="InterPro" id="IPR006376">
    <property type="entry name" value="Cu-R_CopA"/>
</dbReference>
<sequence>MTHPSHETSRTPCPIHQHVQRASPRACVLFQAVFSFVARLRSDHPIGHAQSAWTRSPALLAQDVSRREGAHHEADFKRRRSAQIRDGSGLFRGLGGLTLPSSLSWAAAAGQTELTELRGTEFDLEIAQTPVNLTGQARIATTVNGQIPAPTLRWREGDTVTLRVTNRLPVASSIHWHGILVPAAMDGVPGLSFNGIAPGETFVYRFPVKQSGTYWYHSHSRFQEQTGLYGPIVIDPRDGPRFRTDREHVVLLSDWTDGVPEEIFRKLKVMSGFFNFNQPTVGDFKRDIAQMGIQGALEKRKMWNRMRMVPTDLGDLTGTAQLRSAARYLLNGKTADHNWTGAFQPREKVRIRFINGSATTIFDVRIPGLKMTVVAADGQDVHPVTVDEFRISVAETYDVVVEPTDDRPYTLFAQSIDRTNFVRGTLAPRAGMQAPVPEVGKPQWLTMTDMMGAMGVMGSMGGSKGKGEMDGMQEMENMQGMDHSSMAGMGTEGSAKPAMKPPRVRHARTEYGPGVDMHVDMPRTNLDDPGINLRDNGRRVLTYADLHTIGGPIDSREPGRDIELHLTGNMERFMWSFDGQKFSESKPVHFRFGERLRLVLVNDTMMNHPIHLHGMWGELESPTGEFLARKHTINVQPAQRVTYRVTADAMGRWAYHCHMLYHMEAGMFREVHVS</sequence>
<dbReference type="GO" id="GO:0005507">
    <property type="term" value="F:copper ion binding"/>
    <property type="evidence" value="ECO:0007669"/>
    <property type="project" value="InterPro"/>
</dbReference>
<dbReference type="GO" id="GO:0042597">
    <property type="term" value="C:periplasmic space"/>
    <property type="evidence" value="ECO:0007669"/>
    <property type="project" value="UniProtKB-SubCell"/>
</dbReference>
<dbReference type="PANTHER" id="PTHR11709">
    <property type="entry name" value="MULTI-COPPER OXIDASE"/>
    <property type="match status" value="1"/>
</dbReference>
<evidence type="ECO:0000259" key="6">
    <source>
        <dbReference type="Pfam" id="PF07731"/>
    </source>
</evidence>
<reference evidence="8 9" key="1">
    <citation type="submission" date="2019-10" db="EMBL/GenBank/DDBJ databases">
        <title>Complete genome sequence of Variovorax paradoxus 5C-2.</title>
        <authorList>
            <person name="Gogoleva N.E."/>
            <person name="Balkin A.S."/>
        </authorList>
    </citation>
    <scope>NUCLEOTIDE SEQUENCE [LARGE SCALE GENOMIC DNA]</scope>
    <source>
        <strain evidence="8 9">5C-2</strain>
    </source>
</reference>
<dbReference type="InterPro" id="IPR001117">
    <property type="entry name" value="Cu-oxidase_2nd"/>
</dbReference>
<dbReference type="InterPro" id="IPR034284">
    <property type="entry name" value="CuRO_1_CopA"/>
</dbReference>
<dbReference type="NCBIfam" id="TIGR01480">
    <property type="entry name" value="copper_res_A"/>
    <property type="match status" value="1"/>
</dbReference>
<dbReference type="SUPFAM" id="SSF49503">
    <property type="entry name" value="Cupredoxins"/>
    <property type="match status" value="3"/>
</dbReference>
<dbReference type="EMBL" id="CP045644">
    <property type="protein sequence ID" value="QFZ81951.1"/>
    <property type="molecule type" value="Genomic_DNA"/>
</dbReference>
<feature type="domain" description="Plastocyanin-like" evidence="5">
    <location>
        <begin position="325"/>
        <end position="416"/>
    </location>
</feature>
<dbReference type="Pfam" id="PF07732">
    <property type="entry name" value="Cu-oxidase_3"/>
    <property type="match status" value="1"/>
</dbReference>
<dbReference type="CDD" id="cd13874">
    <property type="entry name" value="CuRO_2_CopA"/>
    <property type="match status" value="1"/>
</dbReference>
<keyword evidence="3" id="KW-0560">Oxidoreductase</keyword>
<feature type="domain" description="Plastocyanin-like" evidence="7">
    <location>
        <begin position="127"/>
        <end position="237"/>
    </location>
</feature>
<keyword evidence="4" id="KW-0186">Copper</keyword>
<dbReference type="PROSITE" id="PS00080">
    <property type="entry name" value="MULTICOPPER_OXIDASE2"/>
    <property type="match status" value="1"/>
</dbReference>
<evidence type="ECO:0000256" key="2">
    <source>
        <dbReference type="ARBA" id="ARBA00022723"/>
    </source>
</evidence>
<dbReference type="Pfam" id="PF00394">
    <property type="entry name" value="Cu-oxidase"/>
    <property type="match status" value="1"/>
</dbReference>
<evidence type="ECO:0000256" key="1">
    <source>
        <dbReference type="ARBA" id="ARBA00004418"/>
    </source>
</evidence>
<dbReference type="CDD" id="cd13896">
    <property type="entry name" value="CuRO_3_CopA"/>
    <property type="match status" value="1"/>
</dbReference>
<name>A0A5Q0LX74_VARPD</name>
<dbReference type="Proteomes" id="UP000326780">
    <property type="component" value="Chromosome"/>
</dbReference>
<evidence type="ECO:0000256" key="4">
    <source>
        <dbReference type="ARBA" id="ARBA00023008"/>
    </source>
</evidence>
<dbReference type="PROSITE" id="PS00079">
    <property type="entry name" value="MULTICOPPER_OXIDASE1"/>
    <property type="match status" value="1"/>
</dbReference>
<dbReference type="CDD" id="cd13848">
    <property type="entry name" value="CuRO_1_CopA"/>
    <property type="match status" value="1"/>
</dbReference>
<comment type="subcellular location">
    <subcellularLocation>
        <location evidence="1">Periplasm</location>
    </subcellularLocation>
</comment>
<dbReference type="InterPro" id="IPR045087">
    <property type="entry name" value="Cu-oxidase_fam"/>
</dbReference>
<evidence type="ECO:0000313" key="9">
    <source>
        <dbReference type="Proteomes" id="UP000326780"/>
    </source>
</evidence>
<dbReference type="InterPro" id="IPR033138">
    <property type="entry name" value="Cu_oxidase_CS"/>
</dbReference>